<keyword evidence="3" id="KW-0813">Transport</keyword>
<dbReference type="PANTHER" id="PTHR33446:SF11">
    <property type="entry name" value="TONB3"/>
    <property type="match status" value="1"/>
</dbReference>
<organism evidence="13 14">
    <name type="scientific">Marinihelvus fidelis</name>
    <dbReference type="NCBI Taxonomy" id="2613842"/>
    <lineage>
        <taxon>Bacteria</taxon>
        <taxon>Pseudomonadati</taxon>
        <taxon>Pseudomonadota</taxon>
        <taxon>Gammaproteobacteria</taxon>
        <taxon>Chromatiales</taxon>
        <taxon>Wenzhouxiangellaceae</taxon>
        <taxon>Marinihelvus</taxon>
    </lineage>
</organism>
<evidence type="ECO:0000256" key="8">
    <source>
        <dbReference type="ARBA" id="ARBA00022989"/>
    </source>
</evidence>
<feature type="domain" description="TonB C-terminal" evidence="12">
    <location>
        <begin position="189"/>
        <end position="286"/>
    </location>
</feature>
<dbReference type="InterPro" id="IPR006260">
    <property type="entry name" value="TonB/TolA_C"/>
</dbReference>
<evidence type="ECO:0000256" key="7">
    <source>
        <dbReference type="ARBA" id="ARBA00022927"/>
    </source>
</evidence>
<evidence type="ECO:0000256" key="1">
    <source>
        <dbReference type="ARBA" id="ARBA00004383"/>
    </source>
</evidence>
<keyword evidence="8 11" id="KW-1133">Transmembrane helix</keyword>
<evidence type="ECO:0000256" key="6">
    <source>
        <dbReference type="ARBA" id="ARBA00022692"/>
    </source>
</evidence>
<sequence length="286" mass="31423">MAVTGNLFNDRFSIAFALALGIHALVLLGVSFVLDINPLRKAAETLDVVLVNWRSETAPDEAEFLAQVSQLGGGESEEAEKPSQEISPDIPSVDEGMMPVSSEEVVPEESPESRETVTAETPDARPAQQITDIEQPLPVMPSAAELMQQSMQVAQMQPEHDRDTEWQSKLPRRRFISANTREYEFATYMAAWVAKVERVGNLNYPTELKQRGIAGDLLMTVGIDSAGGVESISVQRSSGIPELDRAAERIVRLAAPFSPLPADIAAKVDVLHITRTWRFSAGHRFE</sequence>
<dbReference type="Pfam" id="PF03544">
    <property type="entry name" value="TonB_C"/>
    <property type="match status" value="1"/>
</dbReference>
<evidence type="ECO:0000259" key="12">
    <source>
        <dbReference type="PROSITE" id="PS52015"/>
    </source>
</evidence>
<feature type="transmembrane region" description="Helical" evidence="11">
    <location>
        <begin position="12"/>
        <end position="34"/>
    </location>
</feature>
<keyword evidence="6 11" id="KW-0812">Transmembrane</keyword>
<gene>
    <name evidence="13" type="ORF">F3N42_11445</name>
</gene>
<keyword evidence="9 11" id="KW-0472">Membrane</keyword>
<evidence type="ECO:0000256" key="4">
    <source>
        <dbReference type="ARBA" id="ARBA00022475"/>
    </source>
</evidence>
<dbReference type="NCBIfam" id="TIGR01352">
    <property type="entry name" value="tonB_Cterm"/>
    <property type="match status" value="1"/>
</dbReference>
<keyword evidence="7" id="KW-0653">Protein transport</keyword>
<protein>
    <submittedName>
        <fullName evidence="13">Energy transducer TonB</fullName>
    </submittedName>
</protein>
<comment type="subcellular location">
    <subcellularLocation>
        <location evidence="1">Cell inner membrane</location>
        <topology evidence="1">Single-pass membrane protein</topology>
        <orientation evidence="1">Periplasmic side</orientation>
    </subcellularLocation>
</comment>
<dbReference type="GO" id="GO:0031992">
    <property type="term" value="F:energy transducer activity"/>
    <property type="evidence" value="ECO:0007669"/>
    <property type="project" value="TreeGrafter"/>
</dbReference>
<evidence type="ECO:0000313" key="14">
    <source>
        <dbReference type="Proteomes" id="UP000325372"/>
    </source>
</evidence>
<keyword evidence="14" id="KW-1185">Reference proteome</keyword>
<evidence type="ECO:0000256" key="2">
    <source>
        <dbReference type="ARBA" id="ARBA00006555"/>
    </source>
</evidence>
<accession>A0A5N0TC98</accession>
<dbReference type="InterPro" id="IPR051045">
    <property type="entry name" value="TonB-dependent_transducer"/>
</dbReference>
<evidence type="ECO:0000256" key="10">
    <source>
        <dbReference type="SAM" id="MobiDB-lite"/>
    </source>
</evidence>
<keyword evidence="5" id="KW-0997">Cell inner membrane</keyword>
<evidence type="ECO:0000256" key="11">
    <source>
        <dbReference type="SAM" id="Phobius"/>
    </source>
</evidence>
<evidence type="ECO:0000313" key="13">
    <source>
        <dbReference type="EMBL" id="KAA9130959.1"/>
    </source>
</evidence>
<dbReference type="InterPro" id="IPR037682">
    <property type="entry name" value="TonB_C"/>
</dbReference>
<dbReference type="AlphaFoldDB" id="A0A5N0TC98"/>
<name>A0A5N0TC98_9GAMM</name>
<evidence type="ECO:0000256" key="5">
    <source>
        <dbReference type="ARBA" id="ARBA00022519"/>
    </source>
</evidence>
<dbReference type="SUPFAM" id="SSF74653">
    <property type="entry name" value="TolA/TonB C-terminal domain"/>
    <property type="match status" value="1"/>
</dbReference>
<dbReference type="PANTHER" id="PTHR33446">
    <property type="entry name" value="PROTEIN TONB-RELATED"/>
    <property type="match status" value="1"/>
</dbReference>
<comment type="similarity">
    <text evidence="2">Belongs to the TonB family.</text>
</comment>
<reference evidence="13 14" key="1">
    <citation type="submission" date="2019-09" db="EMBL/GenBank/DDBJ databases">
        <title>Wenzhouxiangella sp. Genome sequencing and assembly.</title>
        <authorList>
            <person name="Zhang R."/>
        </authorList>
    </citation>
    <scope>NUCLEOTIDE SEQUENCE [LARGE SCALE GENOMIC DNA]</scope>
    <source>
        <strain evidence="13 14">W260</strain>
    </source>
</reference>
<dbReference type="Proteomes" id="UP000325372">
    <property type="component" value="Unassembled WGS sequence"/>
</dbReference>
<dbReference type="Gene3D" id="3.30.1150.10">
    <property type="match status" value="1"/>
</dbReference>
<dbReference type="GO" id="GO:0098797">
    <property type="term" value="C:plasma membrane protein complex"/>
    <property type="evidence" value="ECO:0007669"/>
    <property type="project" value="TreeGrafter"/>
</dbReference>
<dbReference type="EMBL" id="VYXP01000006">
    <property type="protein sequence ID" value="KAA9130959.1"/>
    <property type="molecule type" value="Genomic_DNA"/>
</dbReference>
<dbReference type="RefSeq" id="WP_150864597.1">
    <property type="nucleotide sequence ID" value="NZ_VYXP01000006.1"/>
</dbReference>
<evidence type="ECO:0000256" key="3">
    <source>
        <dbReference type="ARBA" id="ARBA00022448"/>
    </source>
</evidence>
<dbReference type="PROSITE" id="PS52015">
    <property type="entry name" value="TONB_CTD"/>
    <property type="match status" value="1"/>
</dbReference>
<comment type="caution">
    <text evidence="13">The sequence shown here is derived from an EMBL/GenBank/DDBJ whole genome shotgun (WGS) entry which is preliminary data.</text>
</comment>
<feature type="region of interest" description="Disordered" evidence="10">
    <location>
        <begin position="71"/>
        <end position="130"/>
    </location>
</feature>
<dbReference type="GO" id="GO:0055085">
    <property type="term" value="P:transmembrane transport"/>
    <property type="evidence" value="ECO:0007669"/>
    <property type="project" value="InterPro"/>
</dbReference>
<keyword evidence="4" id="KW-1003">Cell membrane</keyword>
<evidence type="ECO:0000256" key="9">
    <source>
        <dbReference type="ARBA" id="ARBA00023136"/>
    </source>
</evidence>
<proteinExistence type="inferred from homology"/>
<dbReference type="GO" id="GO:0015031">
    <property type="term" value="P:protein transport"/>
    <property type="evidence" value="ECO:0007669"/>
    <property type="project" value="UniProtKB-KW"/>
</dbReference>